<dbReference type="Proteomes" id="UP000306416">
    <property type="component" value="Unassembled WGS sequence"/>
</dbReference>
<dbReference type="CDD" id="cd00082">
    <property type="entry name" value="HisKA"/>
    <property type="match status" value="1"/>
</dbReference>
<dbReference type="Pfam" id="PF02518">
    <property type="entry name" value="HATPase_c"/>
    <property type="match status" value="1"/>
</dbReference>
<evidence type="ECO:0000256" key="1">
    <source>
        <dbReference type="ARBA" id="ARBA00000085"/>
    </source>
</evidence>
<evidence type="ECO:0000256" key="4">
    <source>
        <dbReference type="SAM" id="Coils"/>
    </source>
</evidence>
<evidence type="ECO:0000256" key="2">
    <source>
        <dbReference type="ARBA" id="ARBA00012438"/>
    </source>
</evidence>
<dbReference type="PANTHER" id="PTHR43065:SF50">
    <property type="entry name" value="HISTIDINE KINASE"/>
    <property type="match status" value="1"/>
</dbReference>
<dbReference type="InterPro" id="IPR004358">
    <property type="entry name" value="Sig_transdc_His_kin-like_C"/>
</dbReference>
<comment type="catalytic activity">
    <reaction evidence="1">
        <text>ATP + protein L-histidine = ADP + protein N-phospho-L-histidine.</text>
        <dbReference type="EC" id="2.7.13.3"/>
    </reaction>
</comment>
<evidence type="ECO:0000259" key="5">
    <source>
        <dbReference type="PROSITE" id="PS50109"/>
    </source>
</evidence>
<dbReference type="SUPFAM" id="SSF55874">
    <property type="entry name" value="ATPase domain of HSP90 chaperone/DNA topoisomerase II/histidine kinase"/>
    <property type="match status" value="1"/>
</dbReference>
<dbReference type="InterPro" id="IPR003661">
    <property type="entry name" value="HisK_dim/P_dom"/>
</dbReference>
<dbReference type="AlphaFoldDB" id="A0A4S1CMA6"/>
<dbReference type="InterPro" id="IPR005467">
    <property type="entry name" value="His_kinase_dom"/>
</dbReference>
<dbReference type="EC" id="2.7.13.3" evidence="2"/>
<dbReference type="GO" id="GO:0000155">
    <property type="term" value="F:phosphorelay sensor kinase activity"/>
    <property type="evidence" value="ECO:0007669"/>
    <property type="project" value="InterPro"/>
</dbReference>
<name>A0A4S1CMA6_9BACT</name>
<dbReference type="InterPro" id="IPR036097">
    <property type="entry name" value="HisK_dim/P_sf"/>
</dbReference>
<evidence type="ECO:0000313" key="7">
    <source>
        <dbReference type="Proteomes" id="UP000306416"/>
    </source>
</evidence>
<dbReference type="SMART" id="SM00388">
    <property type="entry name" value="HisKA"/>
    <property type="match status" value="1"/>
</dbReference>
<dbReference type="EMBL" id="SRSC01000001">
    <property type="protein sequence ID" value="TGU74366.1"/>
    <property type="molecule type" value="Genomic_DNA"/>
</dbReference>
<dbReference type="SUPFAM" id="SSF47384">
    <property type="entry name" value="Homodimeric domain of signal transducing histidine kinase"/>
    <property type="match status" value="1"/>
</dbReference>
<dbReference type="SMART" id="SM00387">
    <property type="entry name" value="HATPase_c"/>
    <property type="match status" value="1"/>
</dbReference>
<keyword evidence="3" id="KW-0597">Phosphoprotein</keyword>
<proteinExistence type="predicted"/>
<keyword evidence="6" id="KW-0418">Kinase</keyword>
<sequence>MSADTLHFVVGEEKKVRELLLDADVLPLLKGALAAGASCARVTGDDGEELWGACSSAGRGELLRSLPLMLEGEPVAHLELFGAPEMRERLEPLASLLIVALDTVLRNSLKRVLTTEIHTSVVNSSHEELVAMNAELARSEARYRELAENLELRVKERTAELRRAQAHLLQQEKMAAVGQLAAGVAHEINNPLGFITSNLHTLQKYVARFCAMLQFYREHLELEQPRERLVTEAETKWRELKLPHVMADVGDLMAQSLAGAERVSRIVADLKGFSHVDESGESVVDLNQELERTLTLLSHQLAGRAEIVKELQPLPEVKCQGQLPGQIFLNLIQNALTHAGASPRITLSSCFDGERIRISIADNGPGIPAALRGQIFDPFFTTLPVGSGTGMGLAVVWEAVLKLQGTVAVADAPGGGADFIITIPAGRN</sequence>
<feature type="coiled-coil region" evidence="4">
    <location>
        <begin position="129"/>
        <end position="167"/>
    </location>
</feature>
<dbReference type="Gene3D" id="3.30.565.10">
    <property type="entry name" value="Histidine kinase-like ATPase, C-terminal domain"/>
    <property type="match status" value="1"/>
</dbReference>
<dbReference type="RefSeq" id="WP_135868698.1">
    <property type="nucleotide sequence ID" value="NZ_SRSC01000001.1"/>
</dbReference>
<dbReference type="InterPro" id="IPR036890">
    <property type="entry name" value="HATPase_C_sf"/>
</dbReference>
<keyword evidence="4" id="KW-0175">Coiled coil</keyword>
<comment type="caution">
    <text evidence="6">The sequence shown here is derived from an EMBL/GenBank/DDBJ whole genome shotgun (WGS) entry which is preliminary data.</text>
</comment>
<dbReference type="PRINTS" id="PR00344">
    <property type="entry name" value="BCTRLSENSOR"/>
</dbReference>
<organism evidence="6 7">
    <name type="scientific">Geomonas terrae</name>
    <dbReference type="NCBI Taxonomy" id="2562681"/>
    <lineage>
        <taxon>Bacteria</taxon>
        <taxon>Pseudomonadati</taxon>
        <taxon>Thermodesulfobacteriota</taxon>
        <taxon>Desulfuromonadia</taxon>
        <taxon>Geobacterales</taxon>
        <taxon>Geobacteraceae</taxon>
        <taxon>Geomonas</taxon>
    </lineage>
</organism>
<protein>
    <recommendedName>
        <fullName evidence="2">histidine kinase</fullName>
        <ecNumber evidence="2">2.7.13.3</ecNumber>
    </recommendedName>
</protein>
<dbReference type="PANTHER" id="PTHR43065">
    <property type="entry name" value="SENSOR HISTIDINE KINASE"/>
    <property type="match status" value="1"/>
</dbReference>
<keyword evidence="7" id="KW-1185">Reference proteome</keyword>
<evidence type="ECO:0000313" key="6">
    <source>
        <dbReference type="EMBL" id="TGU74366.1"/>
    </source>
</evidence>
<keyword evidence="6" id="KW-0808">Transferase</keyword>
<dbReference type="Gene3D" id="1.10.287.130">
    <property type="match status" value="1"/>
</dbReference>
<dbReference type="InterPro" id="IPR003594">
    <property type="entry name" value="HATPase_dom"/>
</dbReference>
<gene>
    <name evidence="6" type="ORF">E4633_02565</name>
</gene>
<accession>A0A4S1CMA6</accession>
<dbReference type="PROSITE" id="PS50109">
    <property type="entry name" value="HIS_KIN"/>
    <property type="match status" value="1"/>
</dbReference>
<evidence type="ECO:0000256" key="3">
    <source>
        <dbReference type="ARBA" id="ARBA00022553"/>
    </source>
</evidence>
<feature type="domain" description="Histidine kinase" evidence="5">
    <location>
        <begin position="183"/>
        <end position="427"/>
    </location>
</feature>
<reference evidence="6 7" key="1">
    <citation type="submission" date="2019-04" db="EMBL/GenBank/DDBJ databases">
        <title>Geobacter oryzae sp. nov., ferric-reducing bacteria isolated from paddy soil.</title>
        <authorList>
            <person name="Xu Z."/>
            <person name="Masuda Y."/>
            <person name="Itoh H."/>
            <person name="Senoo K."/>
        </authorList>
    </citation>
    <scope>NUCLEOTIDE SEQUENCE [LARGE SCALE GENOMIC DNA]</scope>
    <source>
        <strain evidence="6 7">Red111</strain>
    </source>
</reference>